<dbReference type="Proteomes" id="UP001500279">
    <property type="component" value="Unassembled WGS sequence"/>
</dbReference>
<proteinExistence type="predicted"/>
<evidence type="ECO:0000313" key="1">
    <source>
        <dbReference type="EMBL" id="GAA0742650.1"/>
    </source>
</evidence>
<gene>
    <name evidence="1" type="ORF">GCM10009107_06380</name>
</gene>
<keyword evidence="2" id="KW-1185">Reference proteome</keyword>
<comment type="caution">
    <text evidence="1">The sequence shown here is derived from an EMBL/GenBank/DDBJ whole genome shotgun (WGS) entry which is preliminary data.</text>
</comment>
<reference evidence="1 2" key="1">
    <citation type="journal article" date="2019" name="Int. J. Syst. Evol. Microbiol.">
        <title>The Global Catalogue of Microorganisms (GCM) 10K type strain sequencing project: providing services to taxonomists for standard genome sequencing and annotation.</title>
        <authorList>
            <consortium name="The Broad Institute Genomics Platform"/>
            <consortium name="The Broad Institute Genome Sequencing Center for Infectious Disease"/>
            <person name="Wu L."/>
            <person name="Ma J."/>
        </authorList>
    </citation>
    <scope>NUCLEOTIDE SEQUENCE [LARGE SCALE GENOMIC DNA]</scope>
    <source>
        <strain evidence="1 2">JCM 15503</strain>
    </source>
</reference>
<dbReference type="EMBL" id="BAAAEW010000004">
    <property type="protein sequence ID" value="GAA0742650.1"/>
    <property type="molecule type" value="Genomic_DNA"/>
</dbReference>
<organism evidence="1 2">
    <name type="scientific">Ideonella azotifigens</name>
    <dbReference type="NCBI Taxonomy" id="513160"/>
    <lineage>
        <taxon>Bacteria</taxon>
        <taxon>Pseudomonadati</taxon>
        <taxon>Pseudomonadota</taxon>
        <taxon>Betaproteobacteria</taxon>
        <taxon>Burkholderiales</taxon>
        <taxon>Sphaerotilaceae</taxon>
        <taxon>Ideonella</taxon>
    </lineage>
</organism>
<protein>
    <submittedName>
        <fullName evidence="1">Uncharacterized protein</fullName>
    </submittedName>
</protein>
<sequence length="73" mass="7353">MEGDGPCGTARASSAAVKRRLGSIIIMQRQSNHVVRGGVVVAAEPADPFPVLTDPSAVRAELVEAPGPSTGSG</sequence>
<evidence type="ECO:0000313" key="2">
    <source>
        <dbReference type="Proteomes" id="UP001500279"/>
    </source>
</evidence>
<name>A0ABN1JMD3_9BURK</name>
<accession>A0ABN1JMD3</accession>